<dbReference type="InterPro" id="IPR036412">
    <property type="entry name" value="HAD-like_sf"/>
</dbReference>
<accession>A0A1A3NZQ7</accession>
<dbReference type="RefSeq" id="WP_065144068.1">
    <property type="nucleotide sequence ID" value="NZ_LZLS01000097.1"/>
</dbReference>
<dbReference type="AlphaFoldDB" id="A0A1A3NZQ7"/>
<comment type="caution">
    <text evidence="1">The sequence shown here is derived from an EMBL/GenBank/DDBJ whole genome shotgun (WGS) entry which is preliminary data.</text>
</comment>
<protein>
    <submittedName>
        <fullName evidence="1">HAD family hydrolase</fullName>
    </submittedName>
</protein>
<dbReference type="InterPro" id="IPR023214">
    <property type="entry name" value="HAD_sf"/>
</dbReference>
<evidence type="ECO:0000313" key="2">
    <source>
        <dbReference type="Proteomes" id="UP000093928"/>
    </source>
</evidence>
<dbReference type="Gene3D" id="3.40.50.1000">
    <property type="entry name" value="HAD superfamily/HAD-like"/>
    <property type="match status" value="1"/>
</dbReference>
<gene>
    <name evidence="1" type="ORF">A5634_23220</name>
</gene>
<dbReference type="OrthoDB" id="1666512at2"/>
<reference evidence="1 2" key="1">
    <citation type="submission" date="2016-06" db="EMBL/GenBank/DDBJ databases">
        <authorList>
            <person name="Kjaerup R.B."/>
            <person name="Dalgaard T.S."/>
            <person name="Juul-Madsen H.R."/>
        </authorList>
    </citation>
    <scope>NUCLEOTIDE SEQUENCE [LARGE SCALE GENOMIC DNA]</scope>
    <source>
        <strain evidence="1 2">1165133.8</strain>
    </source>
</reference>
<dbReference type="EMBL" id="LZLS01000097">
    <property type="protein sequence ID" value="OBK27421.1"/>
    <property type="molecule type" value="Genomic_DNA"/>
</dbReference>
<name>A0A1A3NZQ7_MYCAS</name>
<organism evidence="1 2">
    <name type="scientific">Mycobacterium asiaticum</name>
    <dbReference type="NCBI Taxonomy" id="1790"/>
    <lineage>
        <taxon>Bacteria</taxon>
        <taxon>Bacillati</taxon>
        <taxon>Actinomycetota</taxon>
        <taxon>Actinomycetes</taxon>
        <taxon>Mycobacteriales</taxon>
        <taxon>Mycobacteriaceae</taxon>
        <taxon>Mycobacterium</taxon>
    </lineage>
</organism>
<dbReference type="GO" id="GO:0016787">
    <property type="term" value="F:hydrolase activity"/>
    <property type="evidence" value="ECO:0007669"/>
    <property type="project" value="UniProtKB-KW"/>
</dbReference>
<dbReference type="Proteomes" id="UP000093928">
    <property type="component" value="Unassembled WGS sequence"/>
</dbReference>
<sequence>MSALIACDLDRTLIYSDRSFGAATTDRVCVEYYNGSPLSFMTAQAVTGLRALAAGGLVVPATTRTIAQYQRIDLPGSPFRYAVTSNGGNILVDSVADADWSAGMASRINDGGPPLQDIVAALQDRISSEWVHSLRVAEDLFCYLVVVEDKLPRGFVDDWAGWCAERGWVVSRQGRKIYAVPEALRKSYAVAEVRRRLADEGRLSDAAPLLAAGDGALDVDLLSYADQSIRPAHGELHALDWRSPELVVTAASGAAAAEEILAWLAKRAGVPSRSCQ</sequence>
<keyword evidence="1" id="KW-0378">Hydrolase</keyword>
<proteinExistence type="predicted"/>
<evidence type="ECO:0000313" key="1">
    <source>
        <dbReference type="EMBL" id="OBK27421.1"/>
    </source>
</evidence>
<dbReference type="SUPFAM" id="SSF56784">
    <property type="entry name" value="HAD-like"/>
    <property type="match status" value="1"/>
</dbReference>